<evidence type="ECO:0000313" key="3">
    <source>
        <dbReference type="Proteomes" id="UP000531813"/>
    </source>
</evidence>
<dbReference type="AlphaFoldDB" id="A0A383GA66"/>
<sequence>MMRSGLSKDEMDNMPITLFWKLYIFDTYLEPQSPAFHDMQNAMLQYSMYMTSQGMTRETARKLKPSQFQLIREEKLFKTKEELEELARKKEEERKAATLSMFDPSLLEKLRSAQTG</sequence>
<name>A0A383GA66_ECOLX</name>
<dbReference type="Proteomes" id="UP000531813">
    <property type="component" value="Unassembled WGS sequence"/>
</dbReference>
<dbReference type="EMBL" id="AASWIS010000031">
    <property type="protein sequence ID" value="EFH5894785.1"/>
    <property type="molecule type" value="Genomic_DNA"/>
</dbReference>
<reference evidence="2 3" key="1">
    <citation type="submission" date="2019-12" db="EMBL/GenBank/DDBJ databases">
        <authorList>
            <consortium name="GenomeTrakr network: Whole genome sequencing for foodborne pathogen traceback"/>
        </authorList>
    </citation>
    <scope>NUCLEOTIDE SEQUENCE [LARGE SCALE GENOMIC DNA]</scope>
    <source>
        <strain evidence="2 3">PSU-2243</strain>
    </source>
</reference>
<feature type="coiled-coil region" evidence="1">
    <location>
        <begin position="73"/>
        <end position="100"/>
    </location>
</feature>
<accession>A0A383GA66</accession>
<protein>
    <submittedName>
        <fullName evidence="2">Uncharacterized protein</fullName>
    </submittedName>
</protein>
<organism evidence="2 3">
    <name type="scientific">Escherichia coli</name>
    <dbReference type="NCBI Taxonomy" id="562"/>
    <lineage>
        <taxon>Bacteria</taxon>
        <taxon>Pseudomonadati</taxon>
        <taxon>Pseudomonadota</taxon>
        <taxon>Gammaproteobacteria</taxon>
        <taxon>Enterobacterales</taxon>
        <taxon>Enterobacteriaceae</taxon>
        <taxon>Escherichia</taxon>
    </lineage>
</organism>
<keyword evidence="1" id="KW-0175">Coiled coil</keyword>
<proteinExistence type="predicted"/>
<evidence type="ECO:0000256" key="1">
    <source>
        <dbReference type="SAM" id="Coils"/>
    </source>
</evidence>
<evidence type="ECO:0000313" key="2">
    <source>
        <dbReference type="EMBL" id="EFH5894785.1"/>
    </source>
</evidence>
<gene>
    <name evidence="2" type="ORF">GOP25_21580</name>
</gene>
<dbReference type="RefSeq" id="WP_077875271.1">
    <property type="nucleotide sequence ID" value="NZ_CP044443.1"/>
</dbReference>
<comment type="caution">
    <text evidence="2">The sequence shown here is derived from an EMBL/GenBank/DDBJ whole genome shotgun (WGS) entry which is preliminary data.</text>
</comment>